<evidence type="ECO:0000256" key="3">
    <source>
        <dbReference type="ARBA" id="ARBA00022630"/>
    </source>
</evidence>
<evidence type="ECO:0008006" key="9">
    <source>
        <dbReference type="Google" id="ProtNLM"/>
    </source>
</evidence>
<evidence type="ECO:0000256" key="4">
    <source>
        <dbReference type="ARBA" id="ARBA00022827"/>
    </source>
</evidence>
<dbReference type="Pfam" id="PF02770">
    <property type="entry name" value="Acyl-CoA_dh_M"/>
    <property type="match status" value="1"/>
</dbReference>
<keyword evidence="5" id="KW-0560">Oxidoreductase</keyword>
<feature type="non-terminal residue" evidence="8">
    <location>
        <position position="1"/>
    </location>
</feature>
<accession>X0RX69</accession>
<protein>
    <recommendedName>
        <fullName evidence="9">Acyl-CoA dehydrogenase/oxidase C-terminal domain-containing protein</fullName>
    </recommendedName>
</protein>
<dbReference type="FunFam" id="1.20.140.10:FF:000001">
    <property type="entry name" value="Acyl-CoA dehydrogenase"/>
    <property type="match status" value="1"/>
</dbReference>
<dbReference type="InterPro" id="IPR006089">
    <property type="entry name" value="Acyl-CoA_DH_CS"/>
</dbReference>
<reference evidence="8" key="1">
    <citation type="journal article" date="2014" name="Front. Microbiol.">
        <title>High frequency of phylogenetically diverse reductive dehalogenase-homologous genes in deep subseafloor sedimentary metagenomes.</title>
        <authorList>
            <person name="Kawai M."/>
            <person name="Futagami T."/>
            <person name="Toyoda A."/>
            <person name="Takaki Y."/>
            <person name="Nishi S."/>
            <person name="Hori S."/>
            <person name="Arai W."/>
            <person name="Tsubouchi T."/>
            <person name="Morono Y."/>
            <person name="Uchiyama I."/>
            <person name="Ito T."/>
            <person name="Fujiyama A."/>
            <person name="Inagaki F."/>
            <person name="Takami H."/>
        </authorList>
    </citation>
    <scope>NUCLEOTIDE SEQUENCE</scope>
    <source>
        <strain evidence="8">Expedition CK06-06</strain>
    </source>
</reference>
<dbReference type="CDD" id="cd00567">
    <property type="entry name" value="ACAD"/>
    <property type="match status" value="1"/>
</dbReference>
<gene>
    <name evidence="8" type="ORF">S01H1_13126</name>
</gene>
<dbReference type="SUPFAM" id="SSF56645">
    <property type="entry name" value="Acyl-CoA dehydrogenase NM domain-like"/>
    <property type="match status" value="1"/>
</dbReference>
<dbReference type="InterPro" id="IPR009100">
    <property type="entry name" value="AcylCoA_DH/oxidase_NM_dom_sf"/>
</dbReference>
<dbReference type="InterPro" id="IPR006091">
    <property type="entry name" value="Acyl-CoA_Oxase/DH_mid-dom"/>
</dbReference>
<evidence type="ECO:0000313" key="8">
    <source>
        <dbReference type="EMBL" id="GAF73403.1"/>
    </source>
</evidence>
<dbReference type="InterPro" id="IPR046373">
    <property type="entry name" value="Acyl-CoA_Oxase/DH_mid-dom_sf"/>
</dbReference>
<dbReference type="Gene3D" id="2.40.110.10">
    <property type="entry name" value="Butyryl-CoA Dehydrogenase, subunit A, domain 2"/>
    <property type="match status" value="1"/>
</dbReference>
<organism evidence="8">
    <name type="scientific">marine sediment metagenome</name>
    <dbReference type="NCBI Taxonomy" id="412755"/>
    <lineage>
        <taxon>unclassified sequences</taxon>
        <taxon>metagenomes</taxon>
        <taxon>ecological metagenomes</taxon>
    </lineage>
</organism>
<evidence type="ECO:0000259" key="7">
    <source>
        <dbReference type="Pfam" id="PF02770"/>
    </source>
</evidence>
<evidence type="ECO:0000256" key="2">
    <source>
        <dbReference type="ARBA" id="ARBA00009347"/>
    </source>
</evidence>
<dbReference type="GO" id="GO:0003995">
    <property type="term" value="F:acyl-CoA dehydrogenase activity"/>
    <property type="evidence" value="ECO:0007669"/>
    <property type="project" value="InterPro"/>
</dbReference>
<evidence type="ECO:0000256" key="1">
    <source>
        <dbReference type="ARBA" id="ARBA00001974"/>
    </source>
</evidence>
<dbReference type="Gene3D" id="1.20.140.10">
    <property type="entry name" value="Butyryl-CoA Dehydrogenase, subunit A, domain 3"/>
    <property type="match status" value="1"/>
</dbReference>
<sequence length="227" mass="25664">ITGADIADFIMTCTKTDKECRRYEGITIFMVPSNAEGLTVRKMKKLGNNILSTCEIFYDDVRVPKEAIMGGPEGLNKGWWQMVNNLDIERIMISALYTAISQRAYDDALAYAKQRKQFGRPISEYQMIQQLLADMLVEIRASRLLTYHAGWLKQQGEFCSLECSIAKIHATETAKKVTIDGMQVLGGYGYMMEYDMQRYLRNALLGTVGGGTNQIQRLIIAKLEGMM</sequence>
<dbReference type="Pfam" id="PF00441">
    <property type="entry name" value="Acyl-CoA_dh_1"/>
    <property type="match status" value="1"/>
</dbReference>
<evidence type="ECO:0000259" key="6">
    <source>
        <dbReference type="Pfam" id="PF00441"/>
    </source>
</evidence>
<comment type="cofactor">
    <cofactor evidence="1">
        <name>FAD</name>
        <dbReference type="ChEBI" id="CHEBI:57692"/>
    </cofactor>
</comment>
<feature type="domain" description="Acyl-CoA oxidase/dehydrogenase middle" evidence="7">
    <location>
        <begin position="1"/>
        <end position="61"/>
    </location>
</feature>
<comment type="caution">
    <text evidence="8">The sequence shown here is derived from an EMBL/GenBank/DDBJ whole genome shotgun (WGS) entry which is preliminary data.</text>
</comment>
<dbReference type="AlphaFoldDB" id="X0RX69"/>
<proteinExistence type="inferred from homology"/>
<dbReference type="PROSITE" id="PS00073">
    <property type="entry name" value="ACYL_COA_DH_2"/>
    <property type="match status" value="1"/>
</dbReference>
<keyword evidence="4" id="KW-0274">FAD</keyword>
<dbReference type="PANTHER" id="PTHR43884">
    <property type="entry name" value="ACYL-COA DEHYDROGENASE"/>
    <property type="match status" value="1"/>
</dbReference>
<dbReference type="SUPFAM" id="SSF47203">
    <property type="entry name" value="Acyl-CoA dehydrogenase C-terminal domain-like"/>
    <property type="match status" value="1"/>
</dbReference>
<name>X0RX69_9ZZZZ</name>
<dbReference type="InterPro" id="IPR009075">
    <property type="entry name" value="AcylCo_DH/oxidase_C"/>
</dbReference>
<dbReference type="InterPro" id="IPR036250">
    <property type="entry name" value="AcylCo_DH-like_C"/>
</dbReference>
<keyword evidence="3" id="KW-0285">Flavoprotein</keyword>
<evidence type="ECO:0000256" key="5">
    <source>
        <dbReference type="ARBA" id="ARBA00023002"/>
    </source>
</evidence>
<dbReference type="PANTHER" id="PTHR43884:SF12">
    <property type="entry name" value="ISOVALERYL-COA DEHYDROGENASE, MITOCHONDRIAL-RELATED"/>
    <property type="match status" value="1"/>
</dbReference>
<comment type="similarity">
    <text evidence="2">Belongs to the acyl-CoA dehydrogenase family.</text>
</comment>
<feature type="domain" description="Acyl-CoA dehydrogenase/oxidase C-terminal" evidence="6">
    <location>
        <begin position="76"/>
        <end position="222"/>
    </location>
</feature>
<dbReference type="EMBL" id="BARS01006769">
    <property type="protein sequence ID" value="GAF73403.1"/>
    <property type="molecule type" value="Genomic_DNA"/>
</dbReference>